<dbReference type="InterPro" id="IPR036890">
    <property type="entry name" value="HATPase_C_sf"/>
</dbReference>
<dbReference type="InterPro" id="IPR050351">
    <property type="entry name" value="BphY/WalK/GraS-like"/>
</dbReference>
<evidence type="ECO:0000256" key="8">
    <source>
        <dbReference type="ARBA" id="ARBA00022777"/>
    </source>
</evidence>
<keyword evidence="7 12" id="KW-0812">Transmembrane</keyword>
<protein>
    <recommendedName>
        <fullName evidence="3">histidine kinase</fullName>
        <ecNumber evidence="3">2.7.13.3</ecNumber>
    </recommendedName>
</protein>
<reference evidence="14 15" key="1">
    <citation type="submission" date="2020-08" db="EMBL/GenBank/DDBJ databases">
        <title>Genome public.</title>
        <authorList>
            <person name="Liu C."/>
            <person name="Sun Q."/>
        </authorList>
    </citation>
    <scope>NUCLEOTIDE SEQUENCE [LARGE SCALE GENOMIC DNA]</scope>
    <source>
        <strain evidence="14 15">3_YM_SP_D4_24.mj</strain>
    </source>
</reference>
<evidence type="ECO:0000256" key="2">
    <source>
        <dbReference type="ARBA" id="ARBA00004651"/>
    </source>
</evidence>
<keyword evidence="9 12" id="KW-1133">Transmembrane helix</keyword>
<keyword evidence="5" id="KW-0597">Phosphoprotein</keyword>
<dbReference type="RefSeq" id="WP_187558970.1">
    <property type="nucleotide sequence ID" value="NZ_JACRTP010000005.1"/>
</dbReference>
<dbReference type="Proteomes" id="UP000661649">
    <property type="component" value="Unassembled WGS sequence"/>
</dbReference>
<gene>
    <name evidence="14" type="ORF">H8712_12450</name>
</gene>
<feature type="transmembrane region" description="Helical" evidence="12">
    <location>
        <begin position="38"/>
        <end position="56"/>
    </location>
</feature>
<keyword evidence="11 12" id="KW-0472">Membrane</keyword>
<dbReference type="CDD" id="cd00082">
    <property type="entry name" value="HisKA"/>
    <property type="match status" value="1"/>
</dbReference>
<evidence type="ECO:0000256" key="4">
    <source>
        <dbReference type="ARBA" id="ARBA00022475"/>
    </source>
</evidence>
<proteinExistence type="predicted"/>
<dbReference type="SUPFAM" id="SSF55874">
    <property type="entry name" value="ATPase domain of HSP90 chaperone/DNA topoisomerase II/histidine kinase"/>
    <property type="match status" value="1"/>
</dbReference>
<evidence type="ECO:0000259" key="13">
    <source>
        <dbReference type="PROSITE" id="PS50109"/>
    </source>
</evidence>
<evidence type="ECO:0000256" key="9">
    <source>
        <dbReference type="ARBA" id="ARBA00022989"/>
    </source>
</evidence>
<dbReference type="InterPro" id="IPR036097">
    <property type="entry name" value="HisK_dim/P_sf"/>
</dbReference>
<dbReference type="InterPro" id="IPR003594">
    <property type="entry name" value="HATPase_dom"/>
</dbReference>
<dbReference type="PANTHER" id="PTHR45453">
    <property type="entry name" value="PHOSPHATE REGULON SENSOR PROTEIN PHOR"/>
    <property type="match status" value="1"/>
</dbReference>
<dbReference type="PRINTS" id="PR00344">
    <property type="entry name" value="BCTRLSENSOR"/>
</dbReference>
<comment type="catalytic activity">
    <reaction evidence="1">
        <text>ATP + protein L-histidine = ADP + protein N-phospho-L-histidine.</text>
        <dbReference type="EC" id="2.7.13.3"/>
    </reaction>
</comment>
<dbReference type="EC" id="2.7.13.3" evidence="3"/>
<evidence type="ECO:0000313" key="15">
    <source>
        <dbReference type="Proteomes" id="UP000661649"/>
    </source>
</evidence>
<feature type="transmembrane region" description="Helical" evidence="12">
    <location>
        <begin position="15"/>
        <end position="32"/>
    </location>
</feature>
<sequence length="338" mass="40130">MRIFAGFLKERAREILLYIITLALLKFVFFLYNLPSDALNYGFLLVLVLAGILFFIDFCEFYKRHKELVLVEKNMQDALLDLPEPDTLIENDYQDLLDKLEEIRRKLKSEELIFRQEMQDYYGMWVHQIKTPISAMRMLLQTMEEEYPEEKKLRELKAELFRIEQYVEMVLTYLRMEDMASDLKFEHYPLDDLIRASIRKYSQMFILKKIRLEYQAVNQNVITDKKWLCFVIEQILSNALKYTEKGGTIQIFTKQESNQLWLVIEDNGIGIWEEDLPRVFERGFTGYNGRADKKSTGIGLYLCKKVMGRLRHQIRIESKVGVGTQVFLGLAREELHPE</sequence>
<dbReference type="SMART" id="SM00387">
    <property type="entry name" value="HATPase_c"/>
    <property type="match status" value="1"/>
</dbReference>
<evidence type="ECO:0000256" key="1">
    <source>
        <dbReference type="ARBA" id="ARBA00000085"/>
    </source>
</evidence>
<dbReference type="GO" id="GO:0016301">
    <property type="term" value="F:kinase activity"/>
    <property type="evidence" value="ECO:0007669"/>
    <property type="project" value="UniProtKB-KW"/>
</dbReference>
<dbReference type="InterPro" id="IPR003661">
    <property type="entry name" value="HisK_dim/P_dom"/>
</dbReference>
<evidence type="ECO:0000313" key="14">
    <source>
        <dbReference type="EMBL" id="MBC8629408.1"/>
    </source>
</evidence>
<keyword evidence="10" id="KW-0902">Two-component regulatory system</keyword>
<dbReference type="SUPFAM" id="SSF47384">
    <property type="entry name" value="Homodimeric domain of signal transducing histidine kinase"/>
    <property type="match status" value="1"/>
</dbReference>
<dbReference type="InterPro" id="IPR004358">
    <property type="entry name" value="Sig_transdc_His_kin-like_C"/>
</dbReference>
<evidence type="ECO:0000256" key="5">
    <source>
        <dbReference type="ARBA" id="ARBA00022553"/>
    </source>
</evidence>
<evidence type="ECO:0000256" key="12">
    <source>
        <dbReference type="SAM" id="Phobius"/>
    </source>
</evidence>
<evidence type="ECO:0000256" key="7">
    <source>
        <dbReference type="ARBA" id="ARBA00022692"/>
    </source>
</evidence>
<keyword evidence="6" id="KW-0808">Transferase</keyword>
<dbReference type="PANTHER" id="PTHR45453:SF2">
    <property type="entry name" value="HISTIDINE KINASE"/>
    <property type="match status" value="1"/>
</dbReference>
<evidence type="ECO:0000256" key="10">
    <source>
        <dbReference type="ARBA" id="ARBA00023012"/>
    </source>
</evidence>
<organism evidence="14 15">
    <name type="scientific">Blautia stercoris</name>
    <dbReference type="NCBI Taxonomy" id="871664"/>
    <lineage>
        <taxon>Bacteria</taxon>
        <taxon>Bacillati</taxon>
        <taxon>Bacillota</taxon>
        <taxon>Clostridia</taxon>
        <taxon>Lachnospirales</taxon>
        <taxon>Lachnospiraceae</taxon>
        <taxon>Blautia</taxon>
    </lineage>
</organism>
<name>A0ABR7PDA1_9FIRM</name>
<keyword evidence="8 14" id="KW-0418">Kinase</keyword>
<keyword evidence="15" id="KW-1185">Reference proteome</keyword>
<feature type="domain" description="Histidine kinase" evidence="13">
    <location>
        <begin position="124"/>
        <end position="334"/>
    </location>
</feature>
<evidence type="ECO:0000256" key="3">
    <source>
        <dbReference type="ARBA" id="ARBA00012438"/>
    </source>
</evidence>
<dbReference type="EMBL" id="JACRTP010000005">
    <property type="protein sequence ID" value="MBC8629408.1"/>
    <property type="molecule type" value="Genomic_DNA"/>
</dbReference>
<dbReference type="InterPro" id="IPR005467">
    <property type="entry name" value="His_kinase_dom"/>
</dbReference>
<accession>A0ABR7PDA1</accession>
<dbReference type="Gene3D" id="1.10.287.130">
    <property type="match status" value="1"/>
</dbReference>
<dbReference type="Pfam" id="PF02518">
    <property type="entry name" value="HATPase_c"/>
    <property type="match status" value="1"/>
</dbReference>
<evidence type="ECO:0000256" key="11">
    <source>
        <dbReference type="ARBA" id="ARBA00023136"/>
    </source>
</evidence>
<evidence type="ECO:0000256" key="6">
    <source>
        <dbReference type="ARBA" id="ARBA00022679"/>
    </source>
</evidence>
<comment type="subcellular location">
    <subcellularLocation>
        <location evidence="2">Cell membrane</location>
        <topology evidence="2">Multi-pass membrane protein</topology>
    </subcellularLocation>
</comment>
<keyword evidence="4" id="KW-1003">Cell membrane</keyword>
<comment type="caution">
    <text evidence="14">The sequence shown here is derived from an EMBL/GenBank/DDBJ whole genome shotgun (WGS) entry which is preliminary data.</text>
</comment>
<dbReference type="PROSITE" id="PS50109">
    <property type="entry name" value="HIS_KIN"/>
    <property type="match status" value="1"/>
</dbReference>
<dbReference type="Gene3D" id="3.30.565.10">
    <property type="entry name" value="Histidine kinase-like ATPase, C-terminal domain"/>
    <property type="match status" value="1"/>
</dbReference>